<keyword evidence="1" id="KW-1133">Transmembrane helix</keyword>
<name>A0AAV7J6A9_COTGL</name>
<evidence type="ECO:0000313" key="2">
    <source>
        <dbReference type="EMBL" id="KAH0567163.1"/>
    </source>
</evidence>
<keyword evidence="3" id="KW-1185">Reference proteome</keyword>
<dbReference type="AlphaFoldDB" id="A0AAV7J6A9"/>
<proteinExistence type="predicted"/>
<accession>A0AAV7J6A9</accession>
<protein>
    <submittedName>
        <fullName evidence="2">Uncharacterized protein</fullName>
    </submittedName>
</protein>
<keyword evidence="1" id="KW-0812">Transmembrane</keyword>
<organism evidence="2 3">
    <name type="scientific">Cotesia glomerata</name>
    <name type="common">Lepidopteran parasitic wasp</name>
    <name type="synonym">Apanteles glomeratus</name>
    <dbReference type="NCBI Taxonomy" id="32391"/>
    <lineage>
        <taxon>Eukaryota</taxon>
        <taxon>Metazoa</taxon>
        <taxon>Ecdysozoa</taxon>
        <taxon>Arthropoda</taxon>
        <taxon>Hexapoda</taxon>
        <taxon>Insecta</taxon>
        <taxon>Pterygota</taxon>
        <taxon>Neoptera</taxon>
        <taxon>Endopterygota</taxon>
        <taxon>Hymenoptera</taxon>
        <taxon>Apocrita</taxon>
        <taxon>Ichneumonoidea</taxon>
        <taxon>Braconidae</taxon>
        <taxon>Microgastrinae</taxon>
        <taxon>Cotesia</taxon>
    </lineage>
</organism>
<evidence type="ECO:0000313" key="3">
    <source>
        <dbReference type="Proteomes" id="UP000826195"/>
    </source>
</evidence>
<dbReference type="Proteomes" id="UP000826195">
    <property type="component" value="Unassembled WGS sequence"/>
</dbReference>
<evidence type="ECO:0000256" key="1">
    <source>
        <dbReference type="SAM" id="Phobius"/>
    </source>
</evidence>
<comment type="caution">
    <text evidence="2">The sequence shown here is derived from an EMBL/GenBank/DDBJ whole genome shotgun (WGS) entry which is preliminary data.</text>
</comment>
<feature type="transmembrane region" description="Helical" evidence="1">
    <location>
        <begin position="6"/>
        <end position="23"/>
    </location>
</feature>
<gene>
    <name evidence="2" type="ORF">KQX54_007176</name>
</gene>
<dbReference type="EMBL" id="JAHXZJ010000001">
    <property type="protein sequence ID" value="KAH0567163.1"/>
    <property type="molecule type" value="Genomic_DNA"/>
</dbReference>
<keyword evidence="1" id="KW-0472">Membrane</keyword>
<reference evidence="2 3" key="1">
    <citation type="journal article" date="2021" name="J. Hered.">
        <title>A chromosome-level genome assembly of the parasitoid wasp, Cotesia glomerata (Hymenoptera: Braconidae).</title>
        <authorList>
            <person name="Pinto B.J."/>
            <person name="Weis J.J."/>
            <person name="Gamble T."/>
            <person name="Ode P.J."/>
            <person name="Paul R."/>
            <person name="Zaspel J.M."/>
        </authorList>
    </citation>
    <scope>NUCLEOTIDE SEQUENCE [LARGE SCALE GENOMIC DNA]</scope>
    <source>
        <strain evidence="2">CgM1</strain>
    </source>
</reference>
<sequence length="97" mass="11160">MIGRAGIRQLLVALVSGAIYIAISRFLKSFRPSITVEIDAPINHPYTDHLTLRFSSCRTFVFVKSWLYNEERRKAETLNWKKDTGIQGVDKECITKE</sequence>